<dbReference type="OrthoDB" id="10623673at2759"/>
<feature type="compositionally biased region" description="Basic and acidic residues" evidence="1">
    <location>
        <begin position="61"/>
        <end position="73"/>
    </location>
</feature>
<reference evidence="2" key="2">
    <citation type="journal article" date="2007" name="Science">
        <title>Draft genome sequence of the sexually transmitted pathogen Trichomonas vaginalis.</title>
        <authorList>
            <person name="Carlton J.M."/>
            <person name="Hirt R.P."/>
            <person name="Silva J.C."/>
            <person name="Delcher A.L."/>
            <person name="Schatz M."/>
            <person name="Zhao Q."/>
            <person name="Wortman J.R."/>
            <person name="Bidwell S.L."/>
            <person name="Alsmark U.C.M."/>
            <person name="Besteiro S."/>
            <person name="Sicheritz-Ponten T."/>
            <person name="Noel C.J."/>
            <person name="Dacks J.B."/>
            <person name="Foster P.G."/>
            <person name="Simillion C."/>
            <person name="Van de Peer Y."/>
            <person name="Miranda-Saavedra D."/>
            <person name="Barton G.J."/>
            <person name="Westrop G.D."/>
            <person name="Mueller S."/>
            <person name="Dessi D."/>
            <person name="Fiori P.L."/>
            <person name="Ren Q."/>
            <person name="Paulsen I."/>
            <person name="Zhang H."/>
            <person name="Bastida-Corcuera F.D."/>
            <person name="Simoes-Barbosa A."/>
            <person name="Brown M.T."/>
            <person name="Hayes R.D."/>
            <person name="Mukherjee M."/>
            <person name="Okumura C.Y."/>
            <person name="Schneider R."/>
            <person name="Smith A.J."/>
            <person name="Vanacova S."/>
            <person name="Villalvazo M."/>
            <person name="Haas B.J."/>
            <person name="Pertea M."/>
            <person name="Feldblyum T.V."/>
            <person name="Utterback T.R."/>
            <person name="Shu C.L."/>
            <person name="Osoegawa K."/>
            <person name="de Jong P.J."/>
            <person name="Hrdy I."/>
            <person name="Horvathova L."/>
            <person name="Zubacova Z."/>
            <person name="Dolezal P."/>
            <person name="Malik S.B."/>
            <person name="Logsdon J.M. Jr."/>
            <person name="Henze K."/>
            <person name="Gupta A."/>
            <person name="Wang C.C."/>
            <person name="Dunne R.L."/>
            <person name="Upcroft J.A."/>
            <person name="Upcroft P."/>
            <person name="White O."/>
            <person name="Salzberg S.L."/>
            <person name="Tang P."/>
            <person name="Chiu C.-H."/>
            <person name="Lee Y.-S."/>
            <person name="Embley T.M."/>
            <person name="Coombs G.H."/>
            <person name="Mottram J.C."/>
            <person name="Tachezy J."/>
            <person name="Fraser-Liggett C.M."/>
            <person name="Johnson P.J."/>
        </authorList>
    </citation>
    <scope>NUCLEOTIDE SEQUENCE [LARGE SCALE GENOMIC DNA]</scope>
    <source>
        <strain evidence="2">G3</strain>
    </source>
</reference>
<sequence>MTDFNQLLGEYLDKTVMALNNIATLTENFVSNCVENGCVPPHPADIARQNYFKEITGSEIPKFEKTEKTETKTTKKPAAKKSEKTEEKKETTEKKNEKKVEKEAKKEEPKNDEYDQTPASSQTVDETPSQRHRHRHRKQKQE</sequence>
<dbReference type="KEGG" id="tva:4769246"/>
<dbReference type="EMBL" id="DS113322">
    <property type="protein sequence ID" value="EAY11293.1"/>
    <property type="molecule type" value="Genomic_DNA"/>
</dbReference>
<dbReference type="VEuPathDB" id="TrichDB:TVAGG3_0282520"/>
<evidence type="ECO:0000313" key="2">
    <source>
        <dbReference type="EMBL" id="EAY11293.1"/>
    </source>
</evidence>
<dbReference type="InParanoid" id="A2E7W2"/>
<feature type="region of interest" description="Disordered" evidence="1">
    <location>
        <begin position="57"/>
        <end position="142"/>
    </location>
</feature>
<dbReference type="Proteomes" id="UP000001542">
    <property type="component" value="Unassembled WGS sequence"/>
</dbReference>
<name>A2E7W2_TRIV3</name>
<gene>
    <name evidence="2" type="ORF">TVAG_061970</name>
</gene>
<reference evidence="2" key="1">
    <citation type="submission" date="2006-10" db="EMBL/GenBank/DDBJ databases">
        <authorList>
            <person name="Amadeo P."/>
            <person name="Zhao Q."/>
            <person name="Wortman J."/>
            <person name="Fraser-Liggett C."/>
            <person name="Carlton J."/>
        </authorList>
    </citation>
    <scope>NUCLEOTIDE SEQUENCE</scope>
    <source>
        <strain evidence="2">G3</strain>
    </source>
</reference>
<feature type="compositionally biased region" description="Basic residues" evidence="1">
    <location>
        <begin position="130"/>
        <end position="142"/>
    </location>
</feature>
<feature type="compositionally biased region" description="Polar residues" evidence="1">
    <location>
        <begin position="117"/>
        <end position="127"/>
    </location>
</feature>
<feature type="compositionally biased region" description="Basic and acidic residues" evidence="1">
    <location>
        <begin position="80"/>
        <end position="113"/>
    </location>
</feature>
<proteinExistence type="predicted"/>
<evidence type="ECO:0000313" key="3">
    <source>
        <dbReference type="Proteomes" id="UP000001542"/>
    </source>
</evidence>
<organism evidence="2 3">
    <name type="scientific">Trichomonas vaginalis (strain ATCC PRA-98 / G3)</name>
    <dbReference type="NCBI Taxonomy" id="412133"/>
    <lineage>
        <taxon>Eukaryota</taxon>
        <taxon>Metamonada</taxon>
        <taxon>Parabasalia</taxon>
        <taxon>Trichomonadida</taxon>
        <taxon>Trichomonadidae</taxon>
        <taxon>Trichomonas</taxon>
    </lineage>
</organism>
<evidence type="ECO:0000256" key="1">
    <source>
        <dbReference type="SAM" id="MobiDB-lite"/>
    </source>
</evidence>
<accession>A2E7W2</accession>
<dbReference type="AlphaFoldDB" id="A2E7W2"/>
<keyword evidence="3" id="KW-1185">Reference proteome</keyword>
<dbReference type="VEuPathDB" id="TrichDB:TVAG_061970"/>
<protein>
    <submittedName>
        <fullName evidence="2">Uncharacterized protein</fullName>
    </submittedName>
</protein>
<dbReference type="RefSeq" id="XP_001323516.1">
    <property type="nucleotide sequence ID" value="XM_001323481.1"/>
</dbReference>